<organism evidence="8 9">
    <name type="scientific">Tribolium castaneum</name>
    <name type="common">Red flour beetle</name>
    <dbReference type="NCBI Taxonomy" id="7070"/>
    <lineage>
        <taxon>Eukaryota</taxon>
        <taxon>Metazoa</taxon>
        <taxon>Ecdysozoa</taxon>
        <taxon>Arthropoda</taxon>
        <taxon>Hexapoda</taxon>
        <taxon>Insecta</taxon>
        <taxon>Pterygota</taxon>
        <taxon>Neoptera</taxon>
        <taxon>Endopterygota</taxon>
        <taxon>Coleoptera</taxon>
        <taxon>Polyphaga</taxon>
        <taxon>Cucujiformia</taxon>
        <taxon>Tenebrionidae</taxon>
        <taxon>Tenebrionidae incertae sedis</taxon>
        <taxon>Tribolium</taxon>
    </lineage>
</organism>
<feature type="repeat" description="TPR" evidence="5">
    <location>
        <begin position="5"/>
        <end position="38"/>
    </location>
</feature>
<dbReference type="SMART" id="SM00028">
    <property type="entry name" value="TPR"/>
    <property type="match status" value="3"/>
</dbReference>
<evidence type="ECO:0000256" key="3">
    <source>
        <dbReference type="ARBA" id="ARBA00022737"/>
    </source>
</evidence>
<evidence type="ECO:0000256" key="6">
    <source>
        <dbReference type="SAM" id="MobiDB-lite"/>
    </source>
</evidence>
<feature type="compositionally biased region" description="Basic residues" evidence="6">
    <location>
        <begin position="223"/>
        <end position="232"/>
    </location>
</feature>
<keyword evidence="2" id="KW-0963">Cytoplasm</keyword>
<dbReference type="Pfam" id="PF07719">
    <property type="entry name" value="TPR_2"/>
    <property type="match status" value="1"/>
</dbReference>
<name>D7EIT5_TRICA</name>
<dbReference type="GO" id="GO:0051879">
    <property type="term" value="F:Hsp90 protein binding"/>
    <property type="evidence" value="ECO:0000318"/>
    <property type="project" value="GO_Central"/>
</dbReference>
<keyword evidence="7" id="KW-0472">Membrane</keyword>
<dbReference type="PROSITE" id="PS50005">
    <property type="entry name" value="TPR"/>
    <property type="match status" value="2"/>
</dbReference>
<keyword evidence="4 5" id="KW-0802">TPR repeat</keyword>
<dbReference type="STRING" id="7070.D7EIT5"/>
<dbReference type="HOGENOM" id="CLU_100724_0_0_1"/>
<keyword evidence="7" id="KW-0812">Transmembrane</keyword>
<proteinExistence type="predicted"/>
<dbReference type="InterPro" id="IPR019734">
    <property type="entry name" value="TPR_rpt"/>
</dbReference>
<dbReference type="Pfam" id="PF00515">
    <property type="entry name" value="TPR_1"/>
    <property type="match status" value="1"/>
</dbReference>
<keyword evidence="9" id="KW-1185">Reference proteome</keyword>
<evidence type="ECO:0000256" key="2">
    <source>
        <dbReference type="ARBA" id="ARBA00022490"/>
    </source>
</evidence>
<dbReference type="PANTHER" id="PTHR22904">
    <property type="entry name" value="TPR REPEAT CONTAINING PROTEIN"/>
    <property type="match status" value="1"/>
</dbReference>
<feature type="repeat" description="TPR" evidence="5">
    <location>
        <begin position="73"/>
        <end position="106"/>
    </location>
</feature>
<evidence type="ECO:0000313" key="9">
    <source>
        <dbReference type="Proteomes" id="UP000007266"/>
    </source>
</evidence>
<dbReference type="PANTHER" id="PTHR22904:SF532">
    <property type="entry name" value="HEAT SHOCK PROTEIN STI1-LIKE PROTEIN"/>
    <property type="match status" value="1"/>
</dbReference>
<dbReference type="AlphaFoldDB" id="D7EIT5"/>
<dbReference type="InterPro" id="IPR013105">
    <property type="entry name" value="TPR_2"/>
</dbReference>
<sequence>MDESPEALKELGNSAVKNQKYEEAILYYTQALKSDSNNYTLYSNRSFAFLKVQQYYFAMQDANETIRLNPNWPKGYFRRAEVEYSAKHFVEACESYQKALSLKPDDINIIEALSRAKRQIAKERKADEVIPWLGAGIGIVIGVIIVIADCILTHKPTHPLLMAFVTIIIAMVGYGIAKTYRYYVRCQRDGLLEPPPDLMSEDDRDETSEKETKHTPRYTKSQARQRYKKGKL</sequence>
<reference evidence="8 9" key="1">
    <citation type="journal article" date="2008" name="Nature">
        <title>The genome of the model beetle and pest Tribolium castaneum.</title>
        <authorList>
            <consortium name="Tribolium Genome Sequencing Consortium"/>
            <person name="Richards S."/>
            <person name="Gibbs R.A."/>
            <person name="Weinstock G.M."/>
            <person name="Brown S.J."/>
            <person name="Denell R."/>
            <person name="Beeman R.W."/>
            <person name="Gibbs R."/>
            <person name="Beeman R.W."/>
            <person name="Brown S.J."/>
            <person name="Bucher G."/>
            <person name="Friedrich M."/>
            <person name="Grimmelikhuijzen C.J."/>
            <person name="Klingler M."/>
            <person name="Lorenzen M."/>
            <person name="Richards S."/>
            <person name="Roth S."/>
            <person name="Schroder R."/>
            <person name="Tautz D."/>
            <person name="Zdobnov E.M."/>
            <person name="Muzny D."/>
            <person name="Gibbs R.A."/>
            <person name="Weinstock G.M."/>
            <person name="Attaway T."/>
            <person name="Bell S."/>
            <person name="Buhay C.J."/>
            <person name="Chandrabose M.N."/>
            <person name="Chavez D."/>
            <person name="Clerk-Blankenburg K.P."/>
            <person name="Cree A."/>
            <person name="Dao M."/>
            <person name="Davis C."/>
            <person name="Chacko J."/>
            <person name="Dinh H."/>
            <person name="Dugan-Rocha S."/>
            <person name="Fowler G."/>
            <person name="Garner T.T."/>
            <person name="Garnes J."/>
            <person name="Gnirke A."/>
            <person name="Hawes A."/>
            <person name="Hernandez J."/>
            <person name="Hines S."/>
            <person name="Holder M."/>
            <person name="Hume J."/>
            <person name="Jhangiani S.N."/>
            <person name="Joshi V."/>
            <person name="Khan Z.M."/>
            <person name="Jackson L."/>
            <person name="Kovar C."/>
            <person name="Kowis A."/>
            <person name="Lee S."/>
            <person name="Lewis L.R."/>
            <person name="Margolis J."/>
            <person name="Morgan M."/>
            <person name="Nazareth L.V."/>
            <person name="Nguyen N."/>
            <person name="Okwuonu G."/>
            <person name="Parker D."/>
            <person name="Richards S."/>
            <person name="Ruiz S.J."/>
            <person name="Santibanez J."/>
            <person name="Savard J."/>
            <person name="Scherer S.E."/>
            <person name="Schneider B."/>
            <person name="Sodergren E."/>
            <person name="Tautz D."/>
            <person name="Vattahil S."/>
            <person name="Villasana D."/>
            <person name="White C.S."/>
            <person name="Wright R."/>
            <person name="Park Y."/>
            <person name="Beeman R.W."/>
            <person name="Lord J."/>
            <person name="Oppert B."/>
            <person name="Lorenzen M."/>
            <person name="Brown S."/>
            <person name="Wang L."/>
            <person name="Savard J."/>
            <person name="Tautz D."/>
            <person name="Richards S."/>
            <person name="Weinstock G."/>
            <person name="Gibbs R.A."/>
            <person name="Liu Y."/>
            <person name="Worley K."/>
            <person name="Weinstock G."/>
            <person name="Elsik C.G."/>
            <person name="Reese J.T."/>
            <person name="Elhaik E."/>
            <person name="Landan G."/>
            <person name="Graur D."/>
            <person name="Arensburger P."/>
            <person name="Atkinson P."/>
            <person name="Beeman R.W."/>
            <person name="Beidler J."/>
            <person name="Brown S.J."/>
            <person name="Demuth J.P."/>
            <person name="Drury D.W."/>
            <person name="Du Y.Z."/>
            <person name="Fujiwara H."/>
            <person name="Lorenzen M."/>
            <person name="Maselli V."/>
            <person name="Osanai M."/>
            <person name="Park Y."/>
            <person name="Robertson H.M."/>
            <person name="Tu Z."/>
            <person name="Wang J.J."/>
            <person name="Wang S."/>
            <person name="Richards S."/>
            <person name="Song H."/>
            <person name="Zhang L."/>
            <person name="Sodergren E."/>
            <person name="Werner D."/>
            <person name="Stanke M."/>
            <person name="Morgenstern B."/>
            <person name="Solovyev V."/>
            <person name="Kosarev P."/>
            <person name="Brown G."/>
            <person name="Chen H.C."/>
            <person name="Ermolaeva O."/>
            <person name="Hlavina W."/>
            <person name="Kapustin Y."/>
            <person name="Kiryutin B."/>
            <person name="Kitts P."/>
            <person name="Maglott D."/>
            <person name="Pruitt K."/>
            <person name="Sapojnikov V."/>
            <person name="Souvorov A."/>
            <person name="Mackey A.J."/>
            <person name="Waterhouse R.M."/>
            <person name="Wyder S."/>
            <person name="Zdobnov E.M."/>
            <person name="Zdobnov E.M."/>
            <person name="Wyder S."/>
            <person name="Kriventseva E.V."/>
            <person name="Kadowaki T."/>
            <person name="Bork P."/>
            <person name="Aranda M."/>
            <person name="Bao R."/>
            <person name="Beermann A."/>
            <person name="Berns N."/>
            <person name="Bolognesi R."/>
            <person name="Bonneton F."/>
            <person name="Bopp D."/>
            <person name="Brown S.J."/>
            <person name="Bucher G."/>
            <person name="Butts T."/>
            <person name="Chaumot A."/>
            <person name="Denell R.E."/>
            <person name="Ferrier D.E."/>
            <person name="Friedrich M."/>
            <person name="Gordon C.M."/>
            <person name="Jindra M."/>
            <person name="Klingler M."/>
            <person name="Lan Q."/>
            <person name="Lattorff H.M."/>
            <person name="Laudet V."/>
            <person name="von Levetsow C."/>
            <person name="Liu Z."/>
            <person name="Lutz R."/>
            <person name="Lynch J.A."/>
            <person name="da Fonseca R.N."/>
            <person name="Posnien N."/>
            <person name="Reuter R."/>
            <person name="Roth S."/>
            <person name="Savard J."/>
            <person name="Schinko J.B."/>
            <person name="Schmitt C."/>
            <person name="Schoppmeier M."/>
            <person name="Schroder R."/>
            <person name="Shippy T.D."/>
            <person name="Simonnet F."/>
            <person name="Marques-Souza H."/>
            <person name="Tautz D."/>
            <person name="Tomoyasu Y."/>
            <person name="Trauner J."/>
            <person name="Van der Zee M."/>
            <person name="Vervoort M."/>
            <person name="Wittkopp N."/>
            <person name="Wimmer E.A."/>
            <person name="Yang X."/>
            <person name="Jones A.K."/>
            <person name="Sattelle D.B."/>
            <person name="Ebert P.R."/>
            <person name="Nelson D."/>
            <person name="Scott J.G."/>
            <person name="Beeman R.W."/>
            <person name="Muthukrishnan S."/>
            <person name="Kramer K.J."/>
            <person name="Arakane Y."/>
            <person name="Beeman R.W."/>
            <person name="Zhu Q."/>
            <person name="Hogenkamp D."/>
            <person name="Dixit R."/>
            <person name="Oppert B."/>
            <person name="Jiang H."/>
            <person name="Zou Z."/>
            <person name="Marshall J."/>
            <person name="Elpidina E."/>
            <person name="Vinokurov K."/>
            <person name="Oppert C."/>
            <person name="Zou Z."/>
            <person name="Evans J."/>
            <person name="Lu Z."/>
            <person name="Zhao P."/>
            <person name="Sumathipala N."/>
            <person name="Altincicek B."/>
            <person name="Vilcinskas A."/>
            <person name="Williams M."/>
            <person name="Hultmark D."/>
            <person name="Hetru C."/>
            <person name="Jiang H."/>
            <person name="Grimmelikhuijzen C.J."/>
            <person name="Hauser F."/>
            <person name="Cazzamali G."/>
            <person name="Williamson M."/>
            <person name="Park Y."/>
            <person name="Li B."/>
            <person name="Tanaka Y."/>
            <person name="Predel R."/>
            <person name="Neupert S."/>
            <person name="Schachtner J."/>
            <person name="Verleyen P."/>
            <person name="Raible F."/>
            <person name="Bork P."/>
            <person name="Friedrich M."/>
            <person name="Walden K.K."/>
            <person name="Robertson H.M."/>
            <person name="Angeli S."/>
            <person name="Foret S."/>
            <person name="Bucher G."/>
            <person name="Schuetz S."/>
            <person name="Maleszka R."/>
            <person name="Wimmer E.A."/>
            <person name="Beeman R.W."/>
            <person name="Lorenzen M."/>
            <person name="Tomoyasu Y."/>
            <person name="Miller S.C."/>
            <person name="Grossmann D."/>
            <person name="Bucher G."/>
        </authorList>
    </citation>
    <scope>NUCLEOTIDE SEQUENCE [LARGE SCALE GENOMIC DNA]</scope>
    <source>
        <strain evidence="8 9">Georgia GA2</strain>
    </source>
</reference>
<dbReference type="OrthoDB" id="2423701at2759"/>
<keyword evidence="8" id="KW-0346">Stress response</keyword>
<feature type="transmembrane region" description="Helical" evidence="7">
    <location>
        <begin position="129"/>
        <end position="148"/>
    </location>
</feature>
<evidence type="ECO:0000256" key="4">
    <source>
        <dbReference type="ARBA" id="ARBA00022803"/>
    </source>
</evidence>
<dbReference type="Proteomes" id="UP000007266">
    <property type="component" value="Linkage group 10"/>
</dbReference>
<dbReference type="GO" id="GO:0005737">
    <property type="term" value="C:cytoplasm"/>
    <property type="evidence" value="ECO:0007669"/>
    <property type="project" value="UniProtKB-SubCell"/>
</dbReference>
<evidence type="ECO:0000256" key="7">
    <source>
        <dbReference type="SAM" id="Phobius"/>
    </source>
</evidence>
<evidence type="ECO:0000313" key="8">
    <source>
        <dbReference type="EMBL" id="EFA12367.1"/>
    </source>
</evidence>
<gene>
    <name evidence="8" type="primary">AUGUSTUS-3.0.2_02073</name>
    <name evidence="8" type="ORF">TcasGA2_TC002073</name>
</gene>
<feature type="region of interest" description="Disordered" evidence="6">
    <location>
        <begin position="192"/>
        <end position="232"/>
    </location>
</feature>
<evidence type="ECO:0000256" key="1">
    <source>
        <dbReference type="ARBA" id="ARBA00004496"/>
    </source>
</evidence>
<keyword evidence="7" id="KW-1133">Transmembrane helix</keyword>
<dbReference type="OMA" id="QPQWAKG"/>
<dbReference type="eggNOG" id="KOG0548">
    <property type="taxonomic scope" value="Eukaryota"/>
</dbReference>
<evidence type="ECO:0000256" key="5">
    <source>
        <dbReference type="PROSITE-ProRule" id="PRU00339"/>
    </source>
</evidence>
<reference evidence="8 9" key="2">
    <citation type="journal article" date="2010" name="Nucleic Acids Res.">
        <title>BeetleBase in 2010: revisions to provide comprehensive genomic information for Tribolium castaneum.</title>
        <authorList>
            <person name="Kim H.S."/>
            <person name="Murphy T."/>
            <person name="Xia J."/>
            <person name="Caragea D."/>
            <person name="Park Y."/>
            <person name="Beeman R.W."/>
            <person name="Lorenzen M.D."/>
            <person name="Butcher S."/>
            <person name="Manak J.R."/>
            <person name="Brown S.J."/>
        </authorList>
    </citation>
    <scope>GENOME REANNOTATION</scope>
    <source>
        <strain evidence="8 9">Georgia GA2</strain>
    </source>
</reference>
<dbReference type="SUPFAM" id="SSF48452">
    <property type="entry name" value="TPR-like"/>
    <property type="match status" value="1"/>
</dbReference>
<dbReference type="FunFam" id="1.25.40.10:FF:000020">
    <property type="entry name" value="Stress-induced phosphoprotein 1"/>
    <property type="match status" value="1"/>
</dbReference>
<dbReference type="InParanoid" id="D7EIT5"/>
<dbReference type="Gene3D" id="1.25.40.10">
    <property type="entry name" value="Tetratricopeptide repeat domain"/>
    <property type="match status" value="1"/>
</dbReference>
<comment type="subcellular location">
    <subcellularLocation>
        <location evidence="1">Cytoplasm</location>
    </subcellularLocation>
</comment>
<feature type="transmembrane region" description="Helical" evidence="7">
    <location>
        <begin position="160"/>
        <end position="177"/>
    </location>
</feature>
<dbReference type="PhylomeDB" id="D7EIT5"/>
<dbReference type="InterPro" id="IPR011990">
    <property type="entry name" value="TPR-like_helical_dom_sf"/>
</dbReference>
<keyword evidence="3" id="KW-0677">Repeat</keyword>
<dbReference type="EMBL" id="KQ971380">
    <property type="protein sequence ID" value="EFA12367.1"/>
    <property type="molecule type" value="Genomic_DNA"/>
</dbReference>
<dbReference type="KEGG" id="tca:100142201"/>
<protein>
    <submittedName>
        <fullName evidence="8">Heat shock protein STI1-like Protein</fullName>
    </submittedName>
</protein>
<accession>D7EIT5</accession>